<evidence type="ECO:0000259" key="6">
    <source>
        <dbReference type="PROSITE" id="PS50865"/>
    </source>
</evidence>
<feature type="region of interest" description="Disordered" evidence="5">
    <location>
        <begin position="207"/>
        <end position="229"/>
    </location>
</feature>
<dbReference type="OrthoDB" id="432970at2759"/>
<organism evidence="7 8">
    <name type="scientific">Saitoella complicata (strain BCRC 22490 / CBS 7301 / JCM 7358 / NBRC 10748 / NRRL Y-17804)</name>
    <dbReference type="NCBI Taxonomy" id="698492"/>
    <lineage>
        <taxon>Eukaryota</taxon>
        <taxon>Fungi</taxon>
        <taxon>Dikarya</taxon>
        <taxon>Ascomycota</taxon>
        <taxon>Taphrinomycotina</taxon>
        <taxon>Taphrinomycotina incertae sedis</taxon>
        <taxon>Saitoella</taxon>
    </lineage>
</organism>
<reference evidence="7 8" key="2">
    <citation type="journal article" date="2014" name="J. Gen. Appl. Microbiol.">
        <title>The early diverging ascomycetous budding yeast Saitoella complicata has three histone deacetylases belonging to the Clr6, Hos2, and Rpd3 lineages.</title>
        <authorList>
            <person name="Nishida H."/>
            <person name="Matsumoto T."/>
            <person name="Kondo S."/>
            <person name="Hamamoto M."/>
            <person name="Yoshikawa H."/>
        </authorList>
    </citation>
    <scope>NUCLEOTIDE SEQUENCE [LARGE SCALE GENOMIC DNA]</scope>
    <source>
        <strain evidence="7 8">NRRL Y-17804</strain>
    </source>
</reference>
<dbReference type="Proteomes" id="UP000033140">
    <property type="component" value="Unassembled WGS sequence"/>
</dbReference>
<protein>
    <recommendedName>
        <fullName evidence="6">MYND-type domain-containing protein</fullName>
    </recommendedName>
</protein>
<dbReference type="SUPFAM" id="SSF144232">
    <property type="entry name" value="HIT/MYND zinc finger-like"/>
    <property type="match status" value="1"/>
</dbReference>
<comment type="caution">
    <text evidence="7">The sequence shown here is derived from an EMBL/GenBank/DDBJ whole genome shotgun (WGS) entry which is preliminary data.</text>
</comment>
<dbReference type="GO" id="GO:0008270">
    <property type="term" value="F:zinc ion binding"/>
    <property type="evidence" value="ECO:0007669"/>
    <property type="project" value="UniProtKB-KW"/>
</dbReference>
<dbReference type="EMBL" id="BACD03000006">
    <property type="protein sequence ID" value="GAO46912.1"/>
    <property type="molecule type" value="Genomic_DNA"/>
</dbReference>
<proteinExistence type="predicted"/>
<keyword evidence="2 4" id="KW-0863">Zinc-finger</keyword>
<dbReference type="PROSITE" id="PS50865">
    <property type="entry name" value="ZF_MYND_2"/>
    <property type="match status" value="1"/>
</dbReference>
<keyword evidence="8" id="KW-1185">Reference proteome</keyword>
<evidence type="ECO:0000313" key="8">
    <source>
        <dbReference type="Proteomes" id="UP000033140"/>
    </source>
</evidence>
<dbReference type="InterPro" id="IPR002893">
    <property type="entry name" value="Znf_MYND"/>
</dbReference>
<reference evidence="7 8" key="3">
    <citation type="journal article" date="2015" name="Genome Announc.">
        <title>Draft Genome Sequence of the Archiascomycetous Yeast Saitoella complicata.</title>
        <authorList>
            <person name="Yamauchi K."/>
            <person name="Kondo S."/>
            <person name="Hamamoto M."/>
            <person name="Takahashi Y."/>
            <person name="Ogura Y."/>
            <person name="Hayashi T."/>
            <person name="Nishida H."/>
        </authorList>
    </citation>
    <scope>NUCLEOTIDE SEQUENCE [LARGE SCALE GENOMIC DNA]</scope>
    <source>
        <strain evidence="7 8">NRRL Y-17804</strain>
    </source>
</reference>
<sequence length="229" mass="25772">MADIECTSCGKFESEVSTTFLSCYRCARVRYCSTECRKDDWKFHRPYCSKSADGNTGAAGEGEARRLIEQWLTPALATSLAEIATFNVALEDFSVEEYLKWYTIYEVSIGNDDVPKIDAVMMRPLQGGVKELGWEYTELLPRIERRLSADPPELTIFYSVQFTYAGNKYAINTDAAVPQGGAAAAAQLEQWQKKAFVDQLTEKVNDGQAPRMFDGSKHEVQVKKTDEQE</sequence>
<keyword evidence="3" id="KW-0862">Zinc</keyword>
<dbReference type="RefSeq" id="XP_019024992.1">
    <property type="nucleotide sequence ID" value="XM_019170587.1"/>
</dbReference>
<evidence type="ECO:0000256" key="5">
    <source>
        <dbReference type="SAM" id="MobiDB-lite"/>
    </source>
</evidence>
<gene>
    <name evidence="7" type="ORF">G7K_1130-t1</name>
</gene>
<feature type="compositionally biased region" description="Basic and acidic residues" evidence="5">
    <location>
        <begin position="214"/>
        <end position="229"/>
    </location>
</feature>
<dbReference type="Gene3D" id="6.10.140.2220">
    <property type="match status" value="1"/>
</dbReference>
<evidence type="ECO:0000256" key="3">
    <source>
        <dbReference type="ARBA" id="ARBA00022833"/>
    </source>
</evidence>
<dbReference type="Pfam" id="PF01753">
    <property type="entry name" value="zf-MYND"/>
    <property type="match status" value="1"/>
</dbReference>
<accession>A0A0E9NAL9</accession>
<dbReference type="PROSITE" id="PS01360">
    <property type="entry name" value="ZF_MYND_1"/>
    <property type="match status" value="1"/>
</dbReference>
<evidence type="ECO:0000256" key="1">
    <source>
        <dbReference type="ARBA" id="ARBA00022723"/>
    </source>
</evidence>
<reference evidence="7 8" key="1">
    <citation type="journal article" date="2011" name="J. Gen. Appl. Microbiol.">
        <title>Draft genome sequencing of the enigmatic yeast Saitoella complicata.</title>
        <authorList>
            <person name="Nishida H."/>
            <person name="Hamamoto M."/>
            <person name="Sugiyama J."/>
        </authorList>
    </citation>
    <scope>NUCLEOTIDE SEQUENCE [LARGE SCALE GENOMIC DNA]</scope>
    <source>
        <strain evidence="7 8">NRRL Y-17804</strain>
    </source>
</reference>
<name>A0A0E9NAL9_SAICN</name>
<evidence type="ECO:0000256" key="4">
    <source>
        <dbReference type="PROSITE-ProRule" id="PRU00134"/>
    </source>
</evidence>
<keyword evidence="1" id="KW-0479">Metal-binding</keyword>
<evidence type="ECO:0000256" key="2">
    <source>
        <dbReference type="ARBA" id="ARBA00022771"/>
    </source>
</evidence>
<dbReference type="AlphaFoldDB" id="A0A0E9NAL9"/>
<evidence type="ECO:0000313" key="7">
    <source>
        <dbReference type="EMBL" id="GAO46912.1"/>
    </source>
</evidence>
<feature type="domain" description="MYND-type" evidence="6">
    <location>
        <begin position="6"/>
        <end position="48"/>
    </location>
</feature>